<accession>A0ABD3BI05</accession>
<dbReference type="EMBL" id="JAVIJP010000087">
    <property type="protein sequence ID" value="KAL3617070.1"/>
    <property type="molecule type" value="Genomic_DNA"/>
</dbReference>
<sequence>MAFASSSRLLFVPLCPPSSSFPFKPAFPILPLSTPKIPFSPLAAASSHHEPPSPFTSEQSAVLDALEANENTVPSVRTYENDLARLTLLGDVDFKQALTAAAADGGSAADEHISSGLFNMVVETLFPAPTGEHSTVATRLSLPSRKVKEKARELKKTLLTKEILSGTTSNHILAMTFRQVVIARLRILEFALFKPGTERDMNNLENPTEVPILLTLSSSDERVISAIGEVICTTAFEHSEGHFRHYSSWFKKKKRVSSRDCSVVLYNLLEHDTVANAKMLLEKFKLERGKYELKGSKLKNSWWSSNAFSKLEKIGGPEFCVWISEFVPTYMLEMDSDKFNDVEFEGWRKTDENRYEVALTHSQMVSLADILDTYYEDVFTLPNKRLSCYTVSKPSNINLNKGSSLLKTLSILITSGIFLVTISVLGKTCLPRQPNRNNFVQKSSQASFSEINCVPHHSVDSSELEMCFGSIIKRIKDYFGWPGEISKKTGVCAWIGEVPKFLKKVDDTDSSELDISSNSTPLVASDEEMKAVEDIASYQVMVTRDGGIVGFQPTNRVAVNNWAANPLAKGLHGGKKLSPGFIEPGAKFSRPSEVVALELLISLNPKSCFAMVRGVDVN</sequence>
<dbReference type="PANTHER" id="PTHR35694:SF1">
    <property type="entry name" value="DENEDDYLASE"/>
    <property type="match status" value="1"/>
</dbReference>
<name>A0ABD3BI05_9LAMI</name>
<dbReference type="AlphaFoldDB" id="A0ABD3BI05"/>
<comment type="caution">
    <text evidence="1">The sequence shown here is derived from an EMBL/GenBank/DDBJ whole genome shotgun (WGS) entry which is preliminary data.</text>
</comment>
<protein>
    <submittedName>
        <fullName evidence="1">Uncharacterized protein</fullName>
    </submittedName>
</protein>
<keyword evidence="2" id="KW-1185">Reference proteome</keyword>
<proteinExistence type="predicted"/>
<dbReference type="PANTHER" id="PTHR35694">
    <property type="entry name" value="DENEDDYLASE"/>
    <property type="match status" value="1"/>
</dbReference>
<reference evidence="2" key="1">
    <citation type="journal article" date="2024" name="IScience">
        <title>Strigolactones Initiate the Formation of Haustorium-like Structures in Castilleja.</title>
        <authorList>
            <person name="Buerger M."/>
            <person name="Peterson D."/>
            <person name="Chory J."/>
        </authorList>
    </citation>
    <scope>NUCLEOTIDE SEQUENCE [LARGE SCALE GENOMIC DNA]</scope>
</reference>
<dbReference type="Proteomes" id="UP001632038">
    <property type="component" value="Unassembled WGS sequence"/>
</dbReference>
<evidence type="ECO:0000313" key="1">
    <source>
        <dbReference type="EMBL" id="KAL3617070.1"/>
    </source>
</evidence>
<organism evidence="1 2">
    <name type="scientific">Castilleja foliolosa</name>
    <dbReference type="NCBI Taxonomy" id="1961234"/>
    <lineage>
        <taxon>Eukaryota</taxon>
        <taxon>Viridiplantae</taxon>
        <taxon>Streptophyta</taxon>
        <taxon>Embryophyta</taxon>
        <taxon>Tracheophyta</taxon>
        <taxon>Spermatophyta</taxon>
        <taxon>Magnoliopsida</taxon>
        <taxon>eudicotyledons</taxon>
        <taxon>Gunneridae</taxon>
        <taxon>Pentapetalae</taxon>
        <taxon>asterids</taxon>
        <taxon>lamiids</taxon>
        <taxon>Lamiales</taxon>
        <taxon>Orobanchaceae</taxon>
        <taxon>Pedicularideae</taxon>
        <taxon>Castillejinae</taxon>
        <taxon>Castilleja</taxon>
    </lineage>
</organism>
<evidence type="ECO:0000313" key="2">
    <source>
        <dbReference type="Proteomes" id="UP001632038"/>
    </source>
</evidence>
<gene>
    <name evidence="1" type="ORF">CASFOL_039464</name>
</gene>